<dbReference type="Gene3D" id="3.40.50.300">
    <property type="entry name" value="P-loop containing nucleotide triphosphate hydrolases"/>
    <property type="match status" value="1"/>
</dbReference>
<evidence type="ECO:0000259" key="4">
    <source>
        <dbReference type="PROSITE" id="PS51710"/>
    </source>
</evidence>
<keyword evidence="7" id="KW-1185">Reference proteome</keyword>
<dbReference type="PROSITE" id="PS51710">
    <property type="entry name" value="G_OBG"/>
    <property type="match status" value="1"/>
</dbReference>
<accession>A0A1E4SZ68</accession>
<feature type="domain" description="OBG-type G" evidence="4">
    <location>
        <begin position="403"/>
        <end position="570"/>
    </location>
</feature>
<keyword evidence="2" id="KW-0342">GTP-binding</keyword>
<reference evidence="7" key="1">
    <citation type="submission" date="2016-04" db="EMBL/GenBank/DDBJ databases">
        <title>Comparative genomics of biotechnologically important yeasts.</title>
        <authorList>
            <consortium name="DOE Joint Genome Institute"/>
            <person name="Riley R."/>
            <person name="Haridas S."/>
            <person name="Wolfe K.H."/>
            <person name="Lopes M.R."/>
            <person name="Hittinger C.T."/>
            <person name="Goker M."/>
            <person name="Salamov A."/>
            <person name="Wisecaver J."/>
            <person name="Long T.M."/>
            <person name="Aerts A.L."/>
            <person name="Barry K."/>
            <person name="Choi C."/>
            <person name="Clum A."/>
            <person name="Coughlan A.Y."/>
            <person name="Deshpande S."/>
            <person name="Douglass A.P."/>
            <person name="Hanson S.J."/>
            <person name="Klenk H.-P."/>
            <person name="Labutti K."/>
            <person name="Lapidus A."/>
            <person name="Lindquist E."/>
            <person name="Lipzen A."/>
            <person name="Meier-Kolthoff J.P."/>
            <person name="Ohm R.A."/>
            <person name="Otillar R.P."/>
            <person name="Pangilinan J."/>
            <person name="Peng Y."/>
            <person name="Rokas A."/>
            <person name="Rosa C.A."/>
            <person name="Scheuner C."/>
            <person name="Sibirny A.A."/>
            <person name="Slot J.C."/>
            <person name="Stielow J.B."/>
            <person name="Sun H."/>
            <person name="Kurtzman C.P."/>
            <person name="Blackwell M."/>
            <person name="Grigoriev I.V."/>
            <person name="Jeffries T.W."/>
        </authorList>
    </citation>
    <scope>NUCLEOTIDE SEQUENCE [LARGE SCALE GENOMIC DNA]</scope>
    <source>
        <strain evidence="7">NRRL YB-2248</strain>
    </source>
</reference>
<evidence type="ECO:0000256" key="2">
    <source>
        <dbReference type="ARBA" id="ARBA00023134"/>
    </source>
</evidence>
<dbReference type="SUPFAM" id="SSF52540">
    <property type="entry name" value="P-loop containing nucleoside triphosphate hydrolases"/>
    <property type="match status" value="1"/>
</dbReference>
<dbReference type="InterPro" id="IPR006169">
    <property type="entry name" value="GTP1_OBG_dom"/>
</dbReference>
<dbReference type="PANTHER" id="PTHR11702">
    <property type="entry name" value="DEVELOPMENTALLY REGULATED GTP-BINDING PROTEIN-RELATED"/>
    <property type="match status" value="1"/>
</dbReference>
<dbReference type="InterPro" id="IPR036726">
    <property type="entry name" value="GTP1_OBG_dom_sf"/>
</dbReference>
<organism evidence="6 7">
    <name type="scientific">[Candida] arabinofermentans NRRL YB-2248</name>
    <dbReference type="NCBI Taxonomy" id="983967"/>
    <lineage>
        <taxon>Eukaryota</taxon>
        <taxon>Fungi</taxon>
        <taxon>Dikarya</taxon>
        <taxon>Ascomycota</taxon>
        <taxon>Saccharomycotina</taxon>
        <taxon>Pichiomycetes</taxon>
        <taxon>Pichiales</taxon>
        <taxon>Pichiaceae</taxon>
        <taxon>Ogataea</taxon>
        <taxon>Ogataea/Candida clade</taxon>
    </lineage>
</organism>
<dbReference type="OrthoDB" id="347018at2759"/>
<evidence type="ECO:0000256" key="1">
    <source>
        <dbReference type="ARBA" id="ARBA00022741"/>
    </source>
</evidence>
<evidence type="ECO:0000313" key="7">
    <source>
        <dbReference type="Proteomes" id="UP000094801"/>
    </source>
</evidence>
<feature type="region of interest" description="Disordered" evidence="3">
    <location>
        <begin position="26"/>
        <end position="50"/>
    </location>
</feature>
<gene>
    <name evidence="6" type="ORF">CANARDRAFT_28912</name>
</gene>
<evidence type="ECO:0000256" key="3">
    <source>
        <dbReference type="SAM" id="MobiDB-lite"/>
    </source>
</evidence>
<dbReference type="PANTHER" id="PTHR11702:SF31">
    <property type="entry name" value="MITOCHONDRIAL RIBOSOME-ASSOCIATED GTPASE 2"/>
    <property type="match status" value="1"/>
</dbReference>
<dbReference type="InterPro" id="IPR006073">
    <property type="entry name" value="GTP-bd"/>
</dbReference>
<dbReference type="GO" id="GO:0005739">
    <property type="term" value="C:mitochondrion"/>
    <property type="evidence" value="ECO:0007669"/>
    <property type="project" value="TreeGrafter"/>
</dbReference>
<sequence length="574" mass="63735">MMLTRRTASLWKLSCGQSRFLSSSSFQYARRQPDEDEHPSTNIPDNAPTLDENTEWLNSLEHTRGKKVNEFEELDMLPENTYEIKERSSIDSPETNPDFLSFKLKKMKKTYGVIGKPPLDATLSNSFFTVTSPASDYFIASSPFSSLSSKRRPKADSTQPFSDLRVVKLKSGSGGNGNVSFFRDAGVAQGPPDGGDGGDGGNVYVMAVPELSSLHGIRSNYIAQDGSSGQAGQLDGKNGADVYITVPVGTHISWCPDPKEIRSILKSYDDKVFHIKAIGDTEVSVIPRFVQFFRESYEIGKGWIFKEKDEVYHSEKHYFVDLNEKVKGFDRQRRYSELGADIFPLDGIDFPEPSKEPVLLLKGGKGGMGNMHFLTSDIRNPRFAKVGRRGLAQNFVFELKLLADLGLVGFPNAGKSTLLRAISNARPRVGHWKFTTLQPTIGTIPLRIDQPPFTVADIPGIIKGASDNKGMGLNFLRHVERSGGIVFVISLGSEQPVDDLEVLINEMGEERMADKNVLIIATKADLEGSFEKFNELRTYSDKMNWKCVPCCAMKKENIERVIELMAECSGKLVD</sequence>
<proteinExistence type="predicted"/>
<dbReference type="Pfam" id="PF01926">
    <property type="entry name" value="MMR_HSR1"/>
    <property type="match status" value="1"/>
</dbReference>
<dbReference type="Proteomes" id="UP000094801">
    <property type="component" value="Unassembled WGS sequence"/>
</dbReference>
<dbReference type="InterPro" id="IPR045086">
    <property type="entry name" value="OBG_GTPase"/>
</dbReference>
<dbReference type="EMBL" id="KV453855">
    <property type="protein sequence ID" value="ODV84774.1"/>
    <property type="molecule type" value="Genomic_DNA"/>
</dbReference>
<keyword evidence="1" id="KW-0547">Nucleotide-binding</keyword>
<name>A0A1E4SZ68_9ASCO</name>
<dbReference type="GO" id="GO:0042254">
    <property type="term" value="P:ribosome biogenesis"/>
    <property type="evidence" value="ECO:0007669"/>
    <property type="project" value="UniProtKB-UniRule"/>
</dbReference>
<dbReference type="AlphaFoldDB" id="A0A1E4SZ68"/>
<evidence type="ECO:0000313" key="6">
    <source>
        <dbReference type="EMBL" id="ODV84774.1"/>
    </source>
</evidence>
<evidence type="ECO:0000259" key="5">
    <source>
        <dbReference type="PROSITE" id="PS51883"/>
    </source>
</evidence>
<feature type="domain" description="Obg" evidence="5">
    <location>
        <begin position="159"/>
        <end position="402"/>
    </location>
</feature>
<dbReference type="InterPro" id="IPR027417">
    <property type="entry name" value="P-loop_NTPase"/>
</dbReference>
<dbReference type="STRING" id="983967.A0A1E4SZ68"/>
<dbReference type="SUPFAM" id="SSF82051">
    <property type="entry name" value="Obg GTP-binding protein N-terminal domain"/>
    <property type="match status" value="1"/>
</dbReference>
<dbReference type="PRINTS" id="PR00326">
    <property type="entry name" value="GTP1OBG"/>
</dbReference>
<dbReference type="Pfam" id="PF01018">
    <property type="entry name" value="GTP1_OBG"/>
    <property type="match status" value="2"/>
</dbReference>
<protein>
    <recommendedName>
        <fullName evidence="8">Obg family GTPase CgtA</fullName>
    </recommendedName>
</protein>
<dbReference type="CDD" id="cd01898">
    <property type="entry name" value="Obg"/>
    <property type="match status" value="1"/>
</dbReference>
<dbReference type="GO" id="GO:0003924">
    <property type="term" value="F:GTPase activity"/>
    <property type="evidence" value="ECO:0007669"/>
    <property type="project" value="InterPro"/>
</dbReference>
<dbReference type="InterPro" id="IPR031167">
    <property type="entry name" value="G_OBG"/>
</dbReference>
<dbReference type="PROSITE" id="PS51883">
    <property type="entry name" value="OBG"/>
    <property type="match status" value="1"/>
</dbReference>
<dbReference type="GO" id="GO:0005525">
    <property type="term" value="F:GTP binding"/>
    <property type="evidence" value="ECO:0007669"/>
    <property type="project" value="UniProtKB-KW"/>
</dbReference>
<evidence type="ECO:0008006" key="8">
    <source>
        <dbReference type="Google" id="ProtNLM"/>
    </source>
</evidence>
<dbReference type="Gene3D" id="2.70.210.12">
    <property type="entry name" value="GTP1/OBG domain"/>
    <property type="match status" value="1"/>
</dbReference>